<dbReference type="AlphaFoldDB" id="A0A8S9S1J4"/>
<organism evidence="2 3">
    <name type="scientific">Brassica cretica</name>
    <name type="common">Mustard</name>
    <dbReference type="NCBI Taxonomy" id="69181"/>
    <lineage>
        <taxon>Eukaryota</taxon>
        <taxon>Viridiplantae</taxon>
        <taxon>Streptophyta</taxon>
        <taxon>Embryophyta</taxon>
        <taxon>Tracheophyta</taxon>
        <taxon>Spermatophyta</taxon>
        <taxon>Magnoliopsida</taxon>
        <taxon>eudicotyledons</taxon>
        <taxon>Gunneridae</taxon>
        <taxon>Pentapetalae</taxon>
        <taxon>rosids</taxon>
        <taxon>malvids</taxon>
        <taxon>Brassicales</taxon>
        <taxon>Brassicaceae</taxon>
        <taxon>Brassiceae</taxon>
        <taxon>Brassica</taxon>
    </lineage>
</organism>
<dbReference type="Proteomes" id="UP000712600">
    <property type="component" value="Unassembled WGS sequence"/>
</dbReference>
<accession>A0A8S9S1J4</accession>
<sequence length="523" mass="58290">MKFPPDDMWIFRRDNGQFACGYASGLIYFYGMWTDKNEVPVICNPNTGRYETLPYISSFPRPTTTTDNLEDLYKVYGVDRAIVLDLTGATETPKTVRGGYCGAYRSFFHSCGLTFPIPKPVLEILAELGLFFTQILPNFLRHLIALLVRAREEGLPFGLGEFRHLVLVKRNKQNPGTFLVSPRPGRHIIEDVPYRNEKWHEQFFVFNVDRASVGDFDFSRLPRNWAENIAPSGSSLMSDEIRGLIEVLRRGHLNWSSFDQTRIQAAFAMPEETNRPPLVEGSEDEAKYSREVVTTPSVQGQSSDRLVRQLVRRSSFRASGSASRSRAFDRPPLISIRDTEDEGSSLEERSPILLSPGDGSLFAAQGDLISLTGRMRSAGCRLPSLASSAEKEAYAKVADASSKQENEAYTTQVVAQRAKIAALEVERDQDIRLASCIARHDIEKQYREEVIANIDLLNELKDGGLTVDAELARLKEMEGDCEGLLASAAVSDWSITELDLPQVSEDLVDQVEGSSVPDGSDSS</sequence>
<evidence type="ECO:0000313" key="2">
    <source>
        <dbReference type="EMBL" id="KAF3585929.1"/>
    </source>
</evidence>
<proteinExistence type="predicted"/>
<evidence type="ECO:0000313" key="3">
    <source>
        <dbReference type="Proteomes" id="UP000712600"/>
    </source>
</evidence>
<protein>
    <submittedName>
        <fullName evidence="2">Uncharacterized protein</fullName>
    </submittedName>
</protein>
<dbReference type="EMBL" id="QGKX02000088">
    <property type="protein sequence ID" value="KAF3585929.1"/>
    <property type="molecule type" value="Genomic_DNA"/>
</dbReference>
<name>A0A8S9S1J4_BRACR</name>
<reference evidence="2" key="1">
    <citation type="submission" date="2019-12" db="EMBL/GenBank/DDBJ databases">
        <title>Genome sequencing and annotation of Brassica cretica.</title>
        <authorList>
            <person name="Studholme D.J."/>
            <person name="Sarris P."/>
        </authorList>
    </citation>
    <scope>NUCLEOTIDE SEQUENCE</scope>
    <source>
        <strain evidence="2">PFS-109/04</strain>
        <tissue evidence="2">Leaf</tissue>
    </source>
</reference>
<comment type="caution">
    <text evidence="2">The sequence shown here is derived from an EMBL/GenBank/DDBJ whole genome shotgun (WGS) entry which is preliminary data.</text>
</comment>
<feature type="region of interest" description="Disordered" evidence="1">
    <location>
        <begin position="321"/>
        <end position="350"/>
    </location>
</feature>
<gene>
    <name evidence="2" type="ORF">F2Q69_00027562</name>
</gene>
<evidence type="ECO:0000256" key="1">
    <source>
        <dbReference type="SAM" id="MobiDB-lite"/>
    </source>
</evidence>